<keyword evidence="3" id="KW-1003">Cell membrane</keyword>
<accession>A0ABU4G634</accession>
<feature type="transmembrane region" description="Helical" evidence="7">
    <location>
        <begin position="351"/>
        <end position="372"/>
    </location>
</feature>
<keyword evidence="12" id="KW-1185">Reference proteome</keyword>
<evidence type="ECO:0000313" key="12">
    <source>
        <dbReference type="Proteomes" id="UP001282284"/>
    </source>
</evidence>
<evidence type="ECO:0000256" key="1">
    <source>
        <dbReference type="ARBA" id="ARBA00004651"/>
    </source>
</evidence>
<protein>
    <submittedName>
        <fullName evidence="11">NupC/NupG family nucleoside CNT transporter</fullName>
    </submittedName>
</protein>
<name>A0ABU4G634_9BACL</name>
<feature type="transmembrane region" description="Helical" evidence="7">
    <location>
        <begin position="96"/>
        <end position="119"/>
    </location>
</feature>
<dbReference type="Pfam" id="PF07670">
    <property type="entry name" value="Gate"/>
    <property type="match status" value="1"/>
</dbReference>
<feature type="domain" description="Concentrative nucleoside transporter N-terminal" evidence="8">
    <location>
        <begin position="8"/>
        <end position="81"/>
    </location>
</feature>
<comment type="subcellular location">
    <subcellularLocation>
        <location evidence="1">Cell membrane</location>
        <topology evidence="1">Multi-pass membrane protein</topology>
    </subcellularLocation>
</comment>
<feature type="domain" description="Nucleoside transporter/FeoB GTPase Gate" evidence="10">
    <location>
        <begin position="95"/>
        <end position="190"/>
    </location>
</feature>
<reference evidence="11 12" key="1">
    <citation type="submission" date="2023-06" db="EMBL/GenBank/DDBJ databases">
        <title>Sporosarcina sp. nov., isolated from Korean traditional fermented seafood 'Jeotgal'.</title>
        <authorList>
            <person name="Yang A.I."/>
            <person name="Shin N.-R."/>
        </authorList>
    </citation>
    <scope>NUCLEOTIDE SEQUENCE [LARGE SCALE GENOMIC DNA]</scope>
    <source>
        <strain evidence="11 12">KCTC13119</strain>
    </source>
</reference>
<dbReference type="InterPro" id="IPR011642">
    <property type="entry name" value="Gate_dom"/>
</dbReference>
<keyword evidence="5 7" id="KW-1133">Transmembrane helix</keyword>
<dbReference type="InterPro" id="IPR011657">
    <property type="entry name" value="CNT_C_dom"/>
</dbReference>
<sequence length="411" mass="43325">MNILTGLLGCLVILFIAFLLSENKKKINYRIVGIGVALQILFGYLVLKSTIGRMVLEKISEGVRNVIHYGNEGLAFVFGSLADPSQPTGFIFGIRVAAMAIFVTALISVLYHFGIMQFFVRVIGGGLAKLLGTSKPESLTAASNIFLGIQEAPVLIKPYIKTLTRSELFAVMVGGLASVAGGTLMAYAALGIPINFLLSASFMAAPAGLVFAKILIPETETPVLNASSISVDPSEVADEEEKSGLIDAITRGAMEGMKMAGLIIAMLIAFIAVLALANGILGGIGGWFGFPDLSLEQIFGYLFAPLAFIMGVPWSEAMTAGNLLGQKVILNEMVAFTSFQPMIDMLSDKTVAIMTFALCGFANIGSLGILIGSMTAFAENQRTTVTKLGMKAVLAGTLANLMSGTIAGMFM</sequence>
<evidence type="ECO:0000259" key="10">
    <source>
        <dbReference type="Pfam" id="PF07670"/>
    </source>
</evidence>
<dbReference type="InterPro" id="IPR002668">
    <property type="entry name" value="CNT_N_dom"/>
</dbReference>
<evidence type="ECO:0000256" key="7">
    <source>
        <dbReference type="SAM" id="Phobius"/>
    </source>
</evidence>
<feature type="transmembrane region" description="Helical" evidence="7">
    <location>
        <begin position="392"/>
        <end position="410"/>
    </location>
</feature>
<evidence type="ECO:0000256" key="2">
    <source>
        <dbReference type="ARBA" id="ARBA00009033"/>
    </source>
</evidence>
<dbReference type="InterPro" id="IPR008276">
    <property type="entry name" value="C_nuclsd_transpt"/>
</dbReference>
<feature type="domain" description="Concentrative nucleoside transporter C-terminal" evidence="9">
    <location>
        <begin position="197"/>
        <end position="408"/>
    </location>
</feature>
<feature type="transmembrane region" description="Helical" evidence="7">
    <location>
        <begin position="168"/>
        <end position="190"/>
    </location>
</feature>
<feature type="transmembrane region" description="Helical" evidence="7">
    <location>
        <begin position="260"/>
        <end position="286"/>
    </location>
</feature>
<evidence type="ECO:0000256" key="3">
    <source>
        <dbReference type="ARBA" id="ARBA00022475"/>
    </source>
</evidence>
<gene>
    <name evidence="11" type="ORF">QT711_04520</name>
</gene>
<evidence type="ECO:0000313" key="11">
    <source>
        <dbReference type="EMBL" id="MDW0112438.1"/>
    </source>
</evidence>
<feature type="transmembrane region" description="Helical" evidence="7">
    <location>
        <begin position="298"/>
        <end position="317"/>
    </location>
</feature>
<dbReference type="EMBL" id="JAUBDI010000003">
    <property type="protein sequence ID" value="MDW0112438.1"/>
    <property type="molecule type" value="Genomic_DNA"/>
</dbReference>
<dbReference type="RefSeq" id="WP_317942337.1">
    <property type="nucleotide sequence ID" value="NZ_JAUBDI010000003.1"/>
</dbReference>
<dbReference type="PANTHER" id="PTHR10590:SF4">
    <property type="entry name" value="SOLUTE CARRIER FAMILY 28 MEMBER 3"/>
    <property type="match status" value="1"/>
</dbReference>
<keyword evidence="4 7" id="KW-0812">Transmembrane</keyword>
<evidence type="ECO:0000259" key="9">
    <source>
        <dbReference type="Pfam" id="PF07662"/>
    </source>
</evidence>
<feature type="transmembrane region" description="Helical" evidence="7">
    <location>
        <begin position="29"/>
        <end position="47"/>
    </location>
</feature>
<evidence type="ECO:0000256" key="5">
    <source>
        <dbReference type="ARBA" id="ARBA00022989"/>
    </source>
</evidence>
<dbReference type="Pfam" id="PF07662">
    <property type="entry name" value="Nucleos_tra2_C"/>
    <property type="match status" value="1"/>
</dbReference>
<feature type="transmembrane region" description="Helical" evidence="7">
    <location>
        <begin position="196"/>
        <end position="216"/>
    </location>
</feature>
<comment type="caution">
    <text evidence="11">The sequence shown here is derived from an EMBL/GenBank/DDBJ whole genome shotgun (WGS) entry which is preliminary data.</text>
</comment>
<evidence type="ECO:0000256" key="6">
    <source>
        <dbReference type="ARBA" id="ARBA00023136"/>
    </source>
</evidence>
<proteinExistence type="inferred from homology"/>
<evidence type="ECO:0000259" key="8">
    <source>
        <dbReference type="Pfam" id="PF01773"/>
    </source>
</evidence>
<dbReference type="PANTHER" id="PTHR10590">
    <property type="entry name" value="SODIUM/NUCLEOSIDE COTRANSPORTER"/>
    <property type="match status" value="1"/>
</dbReference>
<comment type="similarity">
    <text evidence="2">Belongs to the concentrative nucleoside transporter (CNT) (TC 2.A.41) family.</text>
</comment>
<organism evidence="11 12">
    <name type="scientific">Sporosarcina saromensis</name>
    <dbReference type="NCBI Taxonomy" id="359365"/>
    <lineage>
        <taxon>Bacteria</taxon>
        <taxon>Bacillati</taxon>
        <taxon>Bacillota</taxon>
        <taxon>Bacilli</taxon>
        <taxon>Bacillales</taxon>
        <taxon>Caryophanaceae</taxon>
        <taxon>Sporosarcina</taxon>
    </lineage>
</organism>
<dbReference type="Pfam" id="PF01773">
    <property type="entry name" value="Nucleos_tra2_N"/>
    <property type="match status" value="1"/>
</dbReference>
<evidence type="ECO:0000256" key="4">
    <source>
        <dbReference type="ARBA" id="ARBA00022692"/>
    </source>
</evidence>
<keyword evidence="6 7" id="KW-0472">Membrane</keyword>
<dbReference type="Proteomes" id="UP001282284">
    <property type="component" value="Unassembled WGS sequence"/>
</dbReference>